<dbReference type="SMART" id="SM00448">
    <property type="entry name" value="REC"/>
    <property type="match status" value="1"/>
</dbReference>
<dbReference type="Pfam" id="PF04397">
    <property type="entry name" value="LytTR"/>
    <property type="match status" value="1"/>
</dbReference>
<dbReference type="PROSITE" id="PS50110">
    <property type="entry name" value="RESPONSE_REGULATORY"/>
    <property type="match status" value="1"/>
</dbReference>
<evidence type="ECO:0000313" key="4">
    <source>
        <dbReference type="Proteomes" id="UP001597525"/>
    </source>
</evidence>
<dbReference type="SMART" id="SM00850">
    <property type="entry name" value="LytTR"/>
    <property type="match status" value="1"/>
</dbReference>
<name>A0ABW6BDF8_9SPHI</name>
<comment type="caution">
    <text evidence="3">The sequence shown here is derived from an EMBL/GenBank/DDBJ whole genome shotgun (WGS) entry which is preliminary data.</text>
</comment>
<keyword evidence="4" id="KW-1185">Reference proteome</keyword>
<evidence type="ECO:0000313" key="3">
    <source>
        <dbReference type="EMBL" id="MFD2966226.1"/>
    </source>
</evidence>
<dbReference type="Gene3D" id="2.40.50.1020">
    <property type="entry name" value="LytTr DNA-binding domain"/>
    <property type="match status" value="1"/>
</dbReference>
<evidence type="ECO:0000256" key="1">
    <source>
        <dbReference type="PROSITE-ProRule" id="PRU00169"/>
    </source>
</evidence>
<dbReference type="Pfam" id="PF00072">
    <property type="entry name" value="Response_reg"/>
    <property type="match status" value="1"/>
</dbReference>
<accession>A0ABW6BDF8</accession>
<dbReference type="RefSeq" id="WP_320184017.1">
    <property type="nucleotide sequence ID" value="NZ_CP138332.1"/>
</dbReference>
<dbReference type="InterPro" id="IPR001789">
    <property type="entry name" value="Sig_transdc_resp-reg_receiver"/>
</dbReference>
<organism evidence="3 4">
    <name type="scientific">Sphingobacterium bambusae</name>
    <dbReference type="NCBI Taxonomy" id="662858"/>
    <lineage>
        <taxon>Bacteria</taxon>
        <taxon>Pseudomonadati</taxon>
        <taxon>Bacteroidota</taxon>
        <taxon>Sphingobacteriia</taxon>
        <taxon>Sphingobacteriales</taxon>
        <taxon>Sphingobacteriaceae</taxon>
        <taxon>Sphingobacterium</taxon>
    </lineage>
</organism>
<dbReference type="EMBL" id="JBHUPB010000003">
    <property type="protein sequence ID" value="MFD2966226.1"/>
    <property type="molecule type" value="Genomic_DNA"/>
</dbReference>
<keyword evidence="1" id="KW-0597">Phosphoprotein</keyword>
<evidence type="ECO:0000259" key="2">
    <source>
        <dbReference type="PROSITE" id="PS50110"/>
    </source>
</evidence>
<dbReference type="InterPro" id="IPR011006">
    <property type="entry name" value="CheY-like_superfamily"/>
</dbReference>
<protein>
    <submittedName>
        <fullName evidence="3">LytR/AlgR family response regulator transcription factor</fullName>
    </submittedName>
</protein>
<feature type="domain" description="Response regulatory" evidence="2">
    <location>
        <begin position="5"/>
        <end position="116"/>
    </location>
</feature>
<dbReference type="SUPFAM" id="SSF52172">
    <property type="entry name" value="CheY-like"/>
    <property type="match status" value="1"/>
</dbReference>
<dbReference type="Proteomes" id="UP001597525">
    <property type="component" value="Unassembled WGS sequence"/>
</dbReference>
<feature type="modified residue" description="4-aspartylphosphate" evidence="1">
    <location>
        <position position="56"/>
    </location>
</feature>
<dbReference type="InterPro" id="IPR007492">
    <property type="entry name" value="LytTR_DNA-bd_dom"/>
</dbReference>
<gene>
    <name evidence="3" type="ORF">ACFS7Y_02450</name>
</gene>
<proteinExistence type="predicted"/>
<dbReference type="Gene3D" id="3.40.50.2300">
    <property type="match status" value="1"/>
</dbReference>
<sequence length="252" mass="28684">MKILKCLVLDDEQASINSLARLIDSRDDLQLAAGLENPIEALEIIAETDIELLFVDLHMDLMHGVEVIKRLQGKIEVVCVSAHNNYGPQLSELDVAYYLEKPISKEKFNRAIDRVWSRITGVSAANSQARTRPLDLDDTVMVKLPGKINFHQVRLLEIELILVEDNVTKILITEGKIEVTYGIGDLELKLPASHFMRIHKGFIVPLDRIRSYTAKEGIKLRTSNYSAFVPVGRKYKDKLEGFIDNRERFRKS</sequence>
<reference evidence="4" key="1">
    <citation type="journal article" date="2019" name="Int. J. Syst. Evol. Microbiol.">
        <title>The Global Catalogue of Microorganisms (GCM) 10K type strain sequencing project: providing services to taxonomists for standard genome sequencing and annotation.</title>
        <authorList>
            <consortium name="The Broad Institute Genomics Platform"/>
            <consortium name="The Broad Institute Genome Sequencing Center for Infectious Disease"/>
            <person name="Wu L."/>
            <person name="Ma J."/>
        </authorList>
    </citation>
    <scope>NUCLEOTIDE SEQUENCE [LARGE SCALE GENOMIC DNA]</scope>
    <source>
        <strain evidence="4">KCTC 22814</strain>
    </source>
</reference>